<dbReference type="PANTHER" id="PTHR10937:SF0">
    <property type="entry name" value="GLUTAMINE--FRUCTOSE-6-PHOSPHATE TRANSAMINASE (ISOMERIZING)"/>
    <property type="match status" value="1"/>
</dbReference>
<proteinExistence type="predicted"/>
<dbReference type="Gene3D" id="3.60.20.10">
    <property type="entry name" value="Glutamine Phosphoribosylpyrophosphate, subunit 1, domain 1"/>
    <property type="match status" value="1"/>
</dbReference>
<dbReference type="GO" id="GO:0006487">
    <property type="term" value="P:protein N-linked glycosylation"/>
    <property type="evidence" value="ECO:0007669"/>
    <property type="project" value="TreeGrafter"/>
</dbReference>
<keyword evidence="6" id="KW-0808">Transferase</keyword>
<keyword evidence="5" id="KW-0032">Aminotransferase</keyword>
<keyword evidence="7" id="KW-0677">Repeat</keyword>
<evidence type="ECO:0000256" key="8">
    <source>
        <dbReference type="ARBA" id="ARBA00022962"/>
    </source>
</evidence>
<dbReference type="GO" id="GO:0097367">
    <property type="term" value="F:carbohydrate derivative binding"/>
    <property type="evidence" value="ECO:0007669"/>
    <property type="project" value="InterPro"/>
</dbReference>
<dbReference type="InterPro" id="IPR001347">
    <property type="entry name" value="SIS_dom"/>
</dbReference>
<gene>
    <name evidence="14" type="primary">SPOSA6832_01848</name>
</gene>
<keyword evidence="15" id="KW-1185">Reference proteome</keyword>
<dbReference type="PROSITE" id="PS51278">
    <property type="entry name" value="GATASE_TYPE_2"/>
    <property type="match status" value="1"/>
</dbReference>
<dbReference type="OrthoDB" id="15235at2759"/>
<dbReference type="PROSITE" id="PS51464">
    <property type="entry name" value="SIS"/>
    <property type="match status" value="1"/>
</dbReference>
<dbReference type="CDD" id="cd05008">
    <property type="entry name" value="SIS_GlmS_GlmD_1"/>
    <property type="match status" value="1"/>
</dbReference>
<name>A0A0D6EKL8_SPOSA</name>
<feature type="domain" description="Glutamine amidotransferase type-2" evidence="12">
    <location>
        <begin position="35"/>
        <end position="375"/>
    </location>
</feature>
<dbReference type="EMBL" id="CENE01000006">
    <property type="protein sequence ID" value="CEQ40263.1"/>
    <property type="molecule type" value="Genomic_DNA"/>
</dbReference>
<dbReference type="FunFam" id="3.40.50.10490:FF:000001">
    <property type="entry name" value="Glutamine--fructose-6-phosphate aminotransferase [isomerizing]"/>
    <property type="match status" value="1"/>
</dbReference>
<accession>A0A0D6EKL8</accession>
<dbReference type="Pfam" id="PF01380">
    <property type="entry name" value="SIS"/>
    <property type="match status" value="1"/>
</dbReference>
<evidence type="ECO:0000259" key="12">
    <source>
        <dbReference type="PROSITE" id="PS51278"/>
    </source>
</evidence>
<organism evidence="14 15">
    <name type="scientific">Sporidiobolus salmonicolor</name>
    <name type="common">Yeast-like fungus</name>
    <name type="synonym">Sporobolomyces salmonicolor</name>
    <dbReference type="NCBI Taxonomy" id="5005"/>
    <lineage>
        <taxon>Eukaryota</taxon>
        <taxon>Fungi</taxon>
        <taxon>Dikarya</taxon>
        <taxon>Basidiomycota</taxon>
        <taxon>Pucciniomycotina</taxon>
        <taxon>Microbotryomycetes</taxon>
        <taxon>Sporidiobolales</taxon>
        <taxon>Sporidiobolaceae</taxon>
        <taxon>Sporobolomyces</taxon>
    </lineage>
</organism>
<dbReference type="GO" id="GO:0006048">
    <property type="term" value="P:UDP-N-acetylglucosamine biosynthetic process"/>
    <property type="evidence" value="ECO:0007669"/>
    <property type="project" value="UniProtKB-UniPathway"/>
</dbReference>
<dbReference type="EC" id="2.6.1.16" evidence="4"/>
<dbReference type="InterPro" id="IPR046348">
    <property type="entry name" value="SIS_dom_sf"/>
</dbReference>
<feature type="domain" description="SIS" evidence="13">
    <location>
        <begin position="448"/>
        <end position="588"/>
    </location>
</feature>
<sequence length="705" mass="78010">MRPAPQGHRAALLIRDQPDRTARPRDKPSSSANMCGIFAYASFLCERDRRFIINTLVNGLQRMEYRGYDSAGLEIEGDEPGQPLIFKEVGKVSMLKELCEKAPVDMDKPFLSQTSIAHTRRAEGDAEADTGDLARRRWATHGVPSTTNCHPHMSDPRKEFTVVHNGIITNCAPASLLLFCPNKERVLTDSPRLADKELRLVLEKRGFKFQTDTDTEVAAVLAKYLFDSQKGKPISFTSLIKSVIMELEGAFAFVFKSIHYPDEVVIARRGSPVLIGVKTEKKLKVDFVDVEFANATDAAEAVADATNGTGSGLLGVPTTNAQGKLVRSQSRAFLSDDGMPQPIEFFIASDASAIVEHTKRVLYLEDDDIAHIAEGEFHIHRLRRDDGTVSAIRAIETLEIELAAIMKGQFDHFMQKEIYEQPESVVNTMRGRVNFDTHAITLGGLKAYLNVIRRCRRMVFVACGTSYHSCLATRSIFEELTEIPVSVELASDFLDRKTPIFRDDVCIFVSQSGETADTILAMRYCLERGALNVGVVNVVGSTISRESHCGIHVNAGPEIGVASTKAYTSQYIALVMMAIQLSEDRLSMTARRNAIIDGLHELPGQIRQILQADKEFQALAPMLAKQTSLLIMGRGYQHATCLEAALKIKELCYLHSALPLTQNPQLNRRAFSLASSSMARSPSLTSRTFPHSPTLCTVLTPFRSN</sequence>
<dbReference type="InterPro" id="IPR029055">
    <property type="entry name" value="Ntn_hydrolases_N"/>
</dbReference>
<dbReference type="AlphaFoldDB" id="A0A0D6EKL8"/>
<reference evidence="15" key="1">
    <citation type="submission" date="2015-02" db="EMBL/GenBank/DDBJ databases">
        <authorList>
            <person name="Gon?alves P."/>
        </authorList>
    </citation>
    <scope>NUCLEOTIDE SEQUENCE [LARGE SCALE GENOMIC DNA]</scope>
</reference>
<dbReference type="GO" id="GO:0006002">
    <property type="term" value="P:fructose 6-phosphate metabolic process"/>
    <property type="evidence" value="ECO:0007669"/>
    <property type="project" value="TreeGrafter"/>
</dbReference>
<protein>
    <recommendedName>
        <fullName evidence="4">glutamine--fructose-6-phosphate transaminase (isomerizing)</fullName>
        <ecNumber evidence="4">2.6.1.16</ecNumber>
    </recommendedName>
    <alternativeName>
        <fullName evidence="10">D-fructose-6-phosphate amidotransferase</fullName>
    </alternativeName>
    <alternativeName>
        <fullName evidence="9">Hexosephosphate aminotransferase</fullName>
    </alternativeName>
</protein>
<keyword evidence="8" id="KW-0315">Glutamine amidotransferase</keyword>
<dbReference type="SUPFAM" id="SSF53697">
    <property type="entry name" value="SIS domain"/>
    <property type="match status" value="1"/>
</dbReference>
<evidence type="ECO:0000256" key="2">
    <source>
        <dbReference type="ARBA" id="ARBA00003267"/>
    </source>
</evidence>
<dbReference type="CDD" id="cd00714">
    <property type="entry name" value="GFAT"/>
    <property type="match status" value="1"/>
</dbReference>
<evidence type="ECO:0000256" key="10">
    <source>
        <dbReference type="ARBA" id="ARBA00033302"/>
    </source>
</evidence>
<evidence type="ECO:0000256" key="7">
    <source>
        <dbReference type="ARBA" id="ARBA00022737"/>
    </source>
</evidence>
<evidence type="ECO:0000256" key="5">
    <source>
        <dbReference type="ARBA" id="ARBA00022576"/>
    </source>
</evidence>
<dbReference type="InterPro" id="IPR035466">
    <property type="entry name" value="GlmS/AgaS_SIS"/>
</dbReference>
<comment type="catalytic activity">
    <reaction evidence="1">
        <text>D-fructose 6-phosphate + L-glutamine = D-glucosamine 6-phosphate + L-glutamate</text>
        <dbReference type="Rhea" id="RHEA:13237"/>
        <dbReference type="ChEBI" id="CHEBI:29985"/>
        <dbReference type="ChEBI" id="CHEBI:58359"/>
        <dbReference type="ChEBI" id="CHEBI:58725"/>
        <dbReference type="ChEBI" id="CHEBI:61527"/>
        <dbReference type="EC" id="2.6.1.16"/>
    </reaction>
</comment>
<dbReference type="GO" id="GO:0006031">
    <property type="term" value="P:chitin biosynthetic process"/>
    <property type="evidence" value="ECO:0007669"/>
    <property type="project" value="UniProtKB-ARBA"/>
</dbReference>
<evidence type="ECO:0000256" key="9">
    <source>
        <dbReference type="ARBA" id="ARBA00029805"/>
    </source>
</evidence>
<evidence type="ECO:0000313" key="14">
    <source>
        <dbReference type="EMBL" id="CEQ40263.1"/>
    </source>
</evidence>
<evidence type="ECO:0000256" key="3">
    <source>
        <dbReference type="ARBA" id="ARBA00004775"/>
    </source>
</evidence>
<evidence type="ECO:0000256" key="6">
    <source>
        <dbReference type="ARBA" id="ARBA00022679"/>
    </source>
</evidence>
<evidence type="ECO:0000256" key="11">
    <source>
        <dbReference type="SAM" id="MobiDB-lite"/>
    </source>
</evidence>
<dbReference type="SUPFAM" id="SSF56235">
    <property type="entry name" value="N-terminal nucleophile aminohydrolases (Ntn hydrolases)"/>
    <property type="match status" value="1"/>
</dbReference>
<comment type="pathway">
    <text evidence="3">Nucleotide-sugar biosynthesis; UDP-N-acetyl-alpha-D-glucosamine biosynthesis; alpha-D-glucosamine 6-phosphate from D-fructose 6-phosphate: step 1/1.</text>
</comment>
<feature type="compositionally biased region" description="Basic and acidic residues" evidence="11">
    <location>
        <begin position="16"/>
        <end position="28"/>
    </location>
</feature>
<dbReference type="InterPro" id="IPR017932">
    <property type="entry name" value="GATase_2_dom"/>
</dbReference>
<evidence type="ECO:0000256" key="4">
    <source>
        <dbReference type="ARBA" id="ARBA00012916"/>
    </source>
</evidence>
<feature type="region of interest" description="Disordered" evidence="11">
    <location>
        <begin position="1"/>
        <end position="30"/>
    </location>
</feature>
<comment type="function">
    <text evidence="2">Involved in amino sugar synthesis (formation of chitin, supplies the amino sugars of asparagine-linked oligosaccharides of glycoproteins).</text>
</comment>
<dbReference type="UniPathway" id="UPA00113">
    <property type="reaction ID" value="UER00528"/>
</dbReference>
<evidence type="ECO:0000256" key="1">
    <source>
        <dbReference type="ARBA" id="ARBA00001031"/>
    </source>
</evidence>
<dbReference type="GO" id="GO:0004360">
    <property type="term" value="F:glutamine-fructose-6-phosphate transaminase (isomerizing) activity"/>
    <property type="evidence" value="ECO:0007669"/>
    <property type="project" value="UniProtKB-EC"/>
</dbReference>
<dbReference type="Proteomes" id="UP000243876">
    <property type="component" value="Unassembled WGS sequence"/>
</dbReference>
<dbReference type="Pfam" id="PF13522">
    <property type="entry name" value="GATase_6"/>
    <property type="match status" value="1"/>
</dbReference>
<dbReference type="PANTHER" id="PTHR10937">
    <property type="entry name" value="GLUCOSAMINE--FRUCTOSE-6-PHOSPHATE AMINOTRANSFERASE, ISOMERIZING"/>
    <property type="match status" value="1"/>
</dbReference>
<dbReference type="InterPro" id="IPR047084">
    <property type="entry name" value="GFAT_N"/>
</dbReference>
<evidence type="ECO:0000259" key="13">
    <source>
        <dbReference type="PROSITE" id="PS51464"/>
    </source>
</evidence>
<evidence type="ECO:0000313" key="15">
    <source>
        <dbReference type="Proteomes" id="UP000243876"/>
    </source>
</evidence>
<dbReference type="Gene3D" id="3.40.50.10490">
    <property type="entry name" value="Glucose-6-phosphate isomerase like protein, domain 1"/>
    <property type="match status" value="2"/>
</dbReference>